<name>A0A387H8H4_9ACTN</name>
<evidence type="ECO:0000313" key="1">
    <source>
        <dbReference type="EMBL" id="AYG78941.1"/>
    </source>
</evidence>
<dbReference type="InterPro" id="IPR011033">
    <property type="entry name" value="PRC_barrel-like_sf"/>
</dbReference>
<dbReference type="EMBL" id="CP032698">
    <property type="protein sequence ID" value="AYG78941.1"/>
    <property type="molecule type" value="Genomic_DNA"/>
</dbReference>
<dbReference type="KEGG" id="shun:DWB77_01050"/>
<evidence type="ECO:0000313" key="2">
    <source>
        <dbReference type="Proteomes" id="UP000271554"/>
    </source>
</evidence>
<dbReference type="RefSeq" id="WP_120720121.1">
    <property type="nucleotide sequence ID" value="NZ_CP032698.1"/>
</dbReference>
<sequence length="116" mass="12808">MNEDLWGFKDTSGHLAGVDLRGWKVEAADGDIGKVDNHSDEVGSAHLVVDTGPWIFGKRVLLPAGTVTRLDQDDKRIHVALTREQVKDSPEFEPATHLDDPGYRDLVGRYYGAPLL</sequence>
<organism evidence="1 2">
    <name type="scientific">Streptomyces hundungensis</name>
    <dbReference type="NCBI Taxonomy" id="1077946"/>
    <lineage>
        <taxon>Bacteria</taxon>
        <taxon>Bacillati</taxon>
        <taxon>Actinomycetota</taxon>
        <taxon>Actinomycetes</taxon>
        <taxon>Kitasatosporales</taxon>
        <taxon>Streptomycetaceae</taxon>
        <taxon>Streptomyces</taxon>
    </lineage>
</organism>
<accession>A0A387H8H4</accession>
<dbReference type="OrthoDB" id="510842at2"/>
<reference evidence="1 2" key="1">
    <citation type="submission" date="2018-10" db="EMBL/GenBank/DDBJ databases">
        <title>Relationship between Morphology and Antimicrobial Activity in Streptomyces.</title>
        <authorList>
            <person name="Kang H.J."/>
            <person name="Kim S.B."/>
        </authorList>
    </citation>
    <scope>NUCLEOTIDE SEQUENCE [LARGE SCALE GENOMIC DNA]</scope>
    <source>
        <strain evidence="1 2">BH38</strain>
    </source>
</reference>
<dbReference type="Gene3D" id="3.90.50.10">
    <property type="entry name" value="Photosynthetic Reaction Center, subunit H, domain 2"/>
    <property type="match status" value="1"/>
</dbReference>
<gene>
    <name evidence="1" type="ORF">DWB77_01050</name>
</gene>
<proteinExistence type="predicted"/>
<keyword evidence="2" id="KW-1185">Reference proteome</keyword>
<dbReference type="Proteomes" id="UP000271554">
    <property type="component" value="Chromosome"/>
</dbReference>
<dbReference type="InterPro" id="IPR014747">
    <property type="entry name" value="Bac_photo_RC_H_C"/>
</dbReference>
<protein>
    <recommendedName>
        <fullName evidence="3">PRC-barrel domain-containing protein</fullName>
    </recommendedName>
</protein>
<dbReference type="GO" id="GO:0030077">
    <property type="term" value="C:plasma membrane light-harvesting complex"/>
    <property type="evidence" value="ECO:0007669"/>
    <property type="project" value="InterPro"/>
</dbReference>
<dbReference type="GO" id="GO:0019684">
    <property type="term" value="P:photosynthesis, light reaction"/>
    <property type="evidence" value="ECO:0007669"/>
    <property type="project" value="InterPro"/>
</dbReference>
<dbReference type="AlphaFoldDB" id="A0A387H8H4"/>
<dbReference type="SUPFAM" id="SSF50346">
    <property type="entry name" value="PRC-barrel domain"/>
    <property type="match status" value="1"/>
</dbReference>
<evidence type="ECO:0008006" key="3">
    <source>
        <dbReference type="Google" id="ProtNLM"/>
    </source>
</evidence>